<evidence type="ECO:0008006" key="4">
    <source>
        <dbReference type="Google" id="ProtNLM"/>
    </source>
</evidence>
<reference evidence="2" key="1">
    <citation type="submission" date="2021-04" db="EMBL/GenBank/DDBJ databases">
        <title>Draft genome sequence of Xylanibacillus composti strain K13.</title>
        <authorList>
            <person name="Uke A."/>
            <person name="Chhe C."/>
            <person name="Baramee S."/>
            <person name="Kosugi A."/>
        </authorList>
    </citation>
    <scope>NUCLEOTIDE SEQUENCE</scope>
    <source>
        <strain evidence="2">K13</strain>
    </source>
</reference>
<name>A0A8J4H552_9BACL</name>
<comment type="caution">
    <text evidence="2">The sequence shown here is derived from an EMBL/GenBank/DDBJ whole genome shotgun (WGS) entry which is preliminary data.</text>
</comment>
<organism evidence="2 3">
    <name type="scientific">Xylanibacillus composti</name>
    <dbReference type="NCBI Taxonomy" id="1572762"/>
    <lineage>
        <taxon>Bacteria</taxon>
        <taxon>Bacillati</taxon>
        <taxon>Bacillota</taxon>
        <taxon>Bacilli</taxon>
        <taxon>Bacillales</taxon>
        <taxon>Paenibacillaceae</taxon>
        <taxon>Xylanibacillus</taxon>
    </lineage>
</organism>
<evidence type="ECO:0000313" key="2">
    <source>
        <dbReference type="EMBL" id="GIQ71162.1"/>
    </source>
</evidence>
<proteinExistence type="predicted"/>
<accession>A0A8J4H552</accession>
<sequence>MSGIKYRLGGLLLSFLLLCSGTATHTSGTALLPSGFTLQNIQTALEQYINDRLWFYPTEVRGSPTDKNFDPYIGRTLEVEVRVYDDGSGDKQVYAQTSAGEWLVRFMIQQGIVYSEGQVGPGEDHYPQGNYMAVGSFTIEIQEAHPPNYGMSPRKEKMIIAIEETAKAVCEDLERGTESGIWSGTEVYMADFYEYEEAGALWLVRFDGYALYMPIEIVEEYNSFTTVLGKGYGLNNVYELDQNDPGRFMFDRQTQDAVRKTRCDF</sequence>
<dbReference type="AlphaFoldDB" id="A0A8J4H552"/>
<evidence type="ECO:0000313" key="3">
    <source>
        <dbReference type="Proteomes" id="UP000677918"/>
    </source>
</evidence>
<dbReference type="EMBL" id="BOVK01000072">
    <property type="protein sequence ID" value="GIQ71162.1"/>
    <property type="molecule type" value="Genomic_DNA"/>
</dbReference>
<protein>
    <recommendedName>
        <fullName evidence="4">DUF3298 domain-containing protein</fullName>
    </recommendedName>
</protein>
<dbReference type="RefSeq" id="WP_213413961.1">
    <property type="nucleotide sequence ID" value="NZ_BOVK01000072.1"/>
</dbReference>
<gene>
    <name evidence="2" type="ORF">XYCOK13_39860</name>
</gene>
<feature type="signal peptide" evidence="1">
    <location>
        <begin position="1"/>
        <end position="25"/>
    </location>
</feature>
<dbReference type="Proteomes" id="UP000677918">
    <property type="component" value="Unassembled WGS sequence"/>
</dbReference>
<keyword evidence="3" id="KW-1185">Reference proteome</keyword>
<keyword evidence="1" id="KW-0732">Signal</keyword>
<evidence type="ECO:0000256" key="1">
    <source>
        <dbReference type="SAM" id="SignalP"/>
    </source>
</evidence>
<feature type="chain" id="PRO_5039290597" description="DUF3298 domain-containing protein" evidence="1">
    <location>
        <begin position="26"/>
        <end position="265"/>
    </location>
</feature>